<feature type="region of interest" description="Disordered" evidence="1">
    <location>
        <begin position="1"/>
        <end position="64"/>
    </location>
</feature>
<evidence type="ECO:0000313" key="2">
    <source>
        <dbReference type="EMBL" id="RCW37642.1"/>
    </source>
</evidence>
<dbReference type="AlphaFoldDB" id="A0A368V955"/>
<protein>
    <submittedName>
        <fullName evidence="2">Uncharacterized protein</fullName>
    </submittedName>
</protein>
<sequence>MWPKRDHAEAGTDQPLRPVPHTAPGEEDPPRTQHHGRSRFPATATGSSGAVAAGRPPVFEPGEVDDIADLLNKATAHVEPTR</sequence>
<comment type="caution">
    <text evidence="2">The sequence shown here is derived from an EMBL/GenBank/DDBJ whole genome shotgun (WGS) entry which is preliminary data.</text>
</comment>
<evidence type="ECO:0000313" key="3">
    <source>
        <dbReference type="Proteomes" id="UP000253495"/>
    </source>
</evidence>
<feature type="compositionally biased region" description="Basic and acidic residues" evidence="1">
    <location>
        <begin position="1"/>
        <end position="10"/>
    </location>
</feature>
<evidence type="ECO:0000256" key="1">
    <source>
        <dbReference type="SAM" id="MobiDB-lite"/>
    </source>
</evidence>
<feature type="compositionally biased region" description="Low complexity" evidence="1">
    <location>
        <begin position="42"/>
        <end position="54"/>
    </location>
</feature>
<dbReference type="EMBL" id="QPJC01000026">
    <property type="protein sequence ID" value="RCW37642.1"/>
    <property type="molecule type" value="Genomic_DNA"/>
</dbReference>
<proteinExistence type="predicted"/>
<keyword evidence="3" id="KW-1185">Reference proteome</keyword>
<organism evidence="2 3">
    <name type="scientific">Halopolyspora algeriensis</name>
    <dbReference type="NCBI Taxonomy" id="1500506"/>
    <lineage>
        <taxon>Bacteria</taxon>
        <taxon>Bacillati</taxon>
        <taxon>Actinomycetota</taxon>
        <taxon>Actinomycetes</taxon>
        <taxon>Actinomycetes incertae sedis</taxon>
        <taxon>Halopolyspora</taxon>
    </lineage>
</organism>
<gene>
    <name evidence="2" type="ORF">DFQ14_12614</name>
</gene>
<reference evidence="2 3" key="1">
    <citation type="submission" date="2018-07" db="EMBL/GenBank/DDBJ databases">
        <title>Genomic Encyclopedia of Type Strains, Phase III (KMG-III): the genomes of soil and plant-associated and newly described type strains.</title>
        <authorList>
            <person name="Whitman W."/>
        </authorList>
    </citation>
    <scope>NUCLEOTIDE SEQUENCE [LARGE SCALE GENOMIC DNA]</scope>
    <source>
        <strain evidence="2 3">CECT 8575</strain>
    </source>
</reference>
<dbReference type="Proteomes" id="UP000253495">
    <property type="component" value="Unassembled WGS sequence"/>
</dbReference>
<accession>A0A368V955</accession>
<name>A0A368V955_9ACTN</name>